<proteinExistence type="inferred from homology"/>
<keyword evidence="12" id="KW-0873">Pyrrolidone carboxylic acid</keyword>
<evidence type="ECO:0000256" key="10">
    <source>
        <dbReference type="ARBA" id="ARBA00023157"/>
    </source>
</evidence>
<feature type="binding site" evidence="16">
    <location>
        <position position="496"/>
    </location>
    <ligand>
        <name>substrate</name>
    </ligand>
</feature>
<keyword evidence="6 17" id="KW-0479">Metal-binding</keyword>
<dbReference type="InterPro" id="IPR010255">
    <property type="entry name" value="Haem_peroxidase_sf"/>
</dbReference>
<dbReference type="InterPro" id="IPR002016">
    <property type="entry name" value="Haem_peroxidase"/>
</dbReference>
<keyword evidence="7 17" id="KW-0106">Calcium</keyword>
<dbReference type="EC" id="1.11.1.7" evidence="3"/>
<evidence type="ECO:0000256" key="17">
    <source>
        <dbReference type="PIRSR" id="PIRSR600823-3"/>
    </source>
</evidence>
<keyword evidence="8" id="KW-0560">Oxidoreductase</keyword>
<dbReference type="PRINTS" id="PR00458">
    <property type="entry name" value="PEROXIDASE"/>
</dbReference>
<dbReference type="Gene3D" id="1.10.520.10">
    <property type="match status" value="1"/>
</dbReference>
<protein>
    <recommendedName>
        <fullName evidence="14">Peroxidase 1</fullName>
        <ecNumber evidence="3">1.11.1.7</ecNumber>
    </recommendedName>
</protein>
<keyword evidence="11" id="KW-0325">Glycoprotein</keyword>
<feature type="region of interest" description="Disordered" evidence="20">
    <location>
        <begin position="274"/>
        <end position="301"/>
    </location>
</feature>
<keyword evidence="9 17" id="KW-0408">Iron</keyword>
<evidence type="ECO:0000256" key="8">
    <source>
        <dbReference type="ARBA" id="ARBA00023002"/>
    </source>
</evidence>
<dbReference type="InterPro" id="IPR019793">
    <property type="entry name" value="Peroxidases_heam-ligand_BS"/>
</dbReference>
<feature type="binding site" evidence="17">
    <location>
        <position position="399"/>
    </location>
    <ligand>
        <name>Ca(2+)</name>
        <dbReference type="ChEBI" id="CHEBI:29108"/>
        <label>1</label>
    </ligand>
</feature>
<evidence type="ECO:0000256" key="11">
    <source>
        <dbReference type="ARBA" id="ARBA00023180"/>
    </source>
</evidence>
<feature type="binding site" evidence="17">
    <location>
        <position position="393"/>
    </location>
    <ligand>
        <name>Ca(2+)</name>
        <dbReference type="ChEBI" id="CHEBI:29108"/>
        <label>1</label>
    </ligand>
</feature>
<evidence type="ECO:0000256" key="12">
    <source>
        <dbReference type="ARBA" id="ARBA00023283"/>
    </source>
</evidence>
<dbReference type="GO" id="GO:0020037">
    <property type="term" value="F:heme binding"/>
    <property type="evidence" value="ECO:0007669"/>
    <property type="project" value="InterPro"/>
</dbReference>
<feature type="domain" description="Plant heme peroxidase family profile" evidence="21">
    <location>
        <begin position="348"/>
        <end position="658"/>
    </location>
</feature>
<dbReference type="Pfam" id="PF00141">
    <property type="entry name" value="peroxidase"/>
    <property type="match status" value="1"/>
</dbReference>
<feature type="disulfide bond" evidence="19">
    <location>
        <begin position="391"/>
        <end position="396"/>
    </location>
</feature>
<dbReference type="SUPFAM" id="SSF48113">
    <property type="entry name" value="Heme-dependent peroxidases"/>
    <property type="match status" value="1"/>
</dbReference>
<reference evidence="22 23" key="1">
    <citation type="submission" date="2020-08" db="EMBL/GenBank/DDBJ databases">
        <title>Plant Genome Project.</title>
        <authorList>
            <person name="Zhang R.-G."/>
        </authorList>
    </citation>
    <scope>NUCLEOTIDE SEQUENCE [LARGE SCALE GENOMIC DNA]</scope>
    <source>
        <tissue evidence="22">Rhizome</tissue>
    </source>
</reference>
<evidence type="ECO:0000313" key="22">
    <source>
        <dbReference type="EMBL" id="KAG6473940.1"/>
    </source>
</evidence>
<dbReference type="GO" id="GO:0140825">
    <property type="term" value="F:lactoperoxidase activity"/>
    <property type="evidence" value="ECO:0007669"/>
    <property type="project" value="UniProtKB-EC"/>
</dbReference>
<dbReference type="GO" id="GO:0042744">
    <property type="term" value="P:hydrogen peroxide catabolic process"/>
    <property type="evidence" value="ECO:0007669"/>
    <property type="project" value="UniProtKB-KW"/>
</dbReference>
<feature type="active site" description="Proton acceptor" evidence="15">
    <location>
        <position position="389"/>
    </location>
</feature>
<dbReference type="CDD" id="cd00693">
    <property type="entry name" value="secretory_peroxidase"/>
    <property type="match status" value="1"/>
</dbReference>
<feature type="binding site" evidence="17">
    <location>
        <position position="411"/>
    </location>
    <ligand>
        <name>Ca(2+)</name>
        <dbReference type="ChEBI" id="CHEBI:29108"/>
        <label>1</label>
    </ligand>
</feature>
<evidence type="ECO:0000259" key="21">
    <source>
        <dbReference type="PROSITE" id="PS50873"/>
    </source>
</evidence>
<dbReference type="PROSITE" id="PS00435">
    <property type="entry name" value="PEROXIDASE_1"/>
    <property type="match status" value="1"/>
</dbReference>
<dbReference type="Proteomes" id="UP000734854">
    <property type="component" value="Unassembled WGS sequence"/>
</dbReference>
<evidence type="ECO:0000256" key="9">
    <source>
        <dbReference type="ARBA" id="ARBA00023004"/>
    </source>
</evidence>
<feature type="disulfide bond" evidence="19">
    <location>
        <begin position="443"/>
        <end position="654"/>
    </location>
</feature>
<name>A0A8J5CCE8_ZINOF</name>
<evidence type="ECO:0000256" key="4">
    <source>
        <dbReference type="ARBA" id="ARBA00022559"/>
    </source>
</evidence>
<evidence type="ECO:0000256" key="19">
    <source>
        <dbReference type="PIRSR" id="PIRSR600823-5"/>
    </source>
</evidence>
<sequence>MCGAALQNLQGMEAELCGGEKKGEVEKICVGQRCRTREGWKPTFAEARGRRGGEDVRGGVAEPASAEARRRARRQICAAELQILTRDGSRPLRRREGSLGWRRSVLFRSSFFSPPSLRVPLRNKTDLLQPSDPSRLRKGRLPSLVRICNSAAQICRLALLLASAKVGFHPSRVLQRRRAHLLHLAFLSPPQRSASIPRGFCNEHYRGRPQNWSATPPHLLLAFAASITKADGLSRICAAELQILTRDGSRPLRRREGSLGWRRSVLFRSVRASGRNPTFSKGEKRSSGQQPFSLSRNKASSNKNTCVVDPAIVPVAEKMACCSNKLLPLLFLQVAFWSCFLGSTHGNGLRVGFYFQSCPQAEDIVRRTVESYFSQDPTVSAPLLRLHFHDCFVRGCDGSVLLNSTRSNLAEKDAKPNLTLDGFYVIDAAKAALEKACPATVSCADILALAARDAVSLATGLGKGINLTRESQLYQVETGRRDGSVSRAREAAAHLPSSDDNIAILKANFRSKGLNSTDLAILSGGHAIGNSHCFSFEKRLHHHYDGRGLSDATLDANYKVELLRRCRAGNDTVLEMVPGSSMTFDSEYYGLVSKQKGLFHSDEALLEDEVTRGYVYSRKRLPESIFFADFGVSMVKMGRAGVLTGSSGEIRKNCALVNH</sequence>
<feature type="site" description="Transition state stabilizer" evidence="18">
    <location>
        <position position="385"/>
    </location>
</feature>
<evidence type="ECO:0000256" key="6">
    <source>
        <dbReference type="ARBA" id="ARBA00022723"/>
    </source>
</evidence>
<dbReference type="FunFam" id="1.10.520.10:FF:000001">
    <property type="entry name" value="Peroxidase"/>
    <property type="match status" value="1"/>
</dbReference>
<dbReference type="Gene3D" id="1.10.420.10">
    <property type="entry name" value="Peroxidase, domain 2"/>
    <property type="match status" value="1"/>
</dbReference>
<evidence type="ECO:0000256" key="1">
    <source>
        <dbReference type="ARBA" id="ARBA00000189"/>
    </source>
</evidence>
<dbReference type="InterPro" id="IPR019794">
    <property type="entry name" value="Peroxidases_AS"/>
</dbReference>
<dbReference type="EMBL" id="JACMSC010000019">
    <property type="protein sequence ID" value="KAG6473940.1"/>
    <property type="molecule type" value="Genomic_DNA"/>
</dbReference>
<dbReference type="AlphaFoldDB" id="A0A8J5CCE8"/>
<dbReference type="PRINTS" id="PR00461">
    <property type="entry name" value="PLPEROXIDASE"/>
</dbReference>
<feature type="compositionally biased region" description="Polar residues" evidence="20">
    <location>
        <begin position="287"/>
        <end position="301"/>
    </location>
</feature>
<dbReference type="PROSITE" id="PS50873">
    <property type="entry name" value="PEROXIDASE_4"/>
    <property type="match status" value="1"/>
</dbReference>
<dbReference type="PANTHER" id="PTHR31235">
    <property type="entry name" value="PEROXIDASE 25-RELATED"/>
    <property type="match status" value="1"/>
</dbReference>
<dbReference type="InterPro" id="IPR000823">
    <property type="entry name" value="Peroxidase_pln"/>
</dbReference>
<evidence type="ECO:0000256" key="16">
    <source>
        <dbReference type="PIRSR" id="PIRSR600823-2"/>
    </source>
</evidence>
<accession>A0A8J5CCE8</accession>
<keyword evidence="5" id="KW-0349">Heme</keyword>
<evidence type="ECO:0000256" key="5">
    <source>
        <dbReference type="ARBA" id="ARBA00022617"/>
    </source>
</evidence>
<evidence type="ECO:0000256" key="20">
    <source>
        <dbReference type="SAM" id="MobiDB-lite"/>
    </source>
</evidence>
<evidence type="ECO:0000256" key="7">
    <source>
        <dbReference type="ARBA" id="ARBA00022837"/>
    </source>
</evidence>
<evidence type="ECO:0000256" key="2">
    <source>
        <dbReference type="ARBA" id="ARBA00006873"/>
    </source>
</evidence>
<feature type="disulfide bond" evidence="19">
    <location>
        <begin position="533"/>
        <end position="566"/>
    </location>
</feature>
<feature type="binding site" evidence="17">
    <location>
        <position position="395"/>
    </location>
    <ligand>
        <name>Ca(2+)</name>
        <dbReference type="ChEBI" id="CHEBI:29108"/>
        <label>1</label>
    </ligand>
</feature>
<feature type="binding site" evidence="17">
    <location>
        <position position="397"/>
    </location>
    <ligand>
        <name>Ca(2+)</name>
        <dbReference type="ChEBI" id="CHEBI:29108"/>
        <label>1</label>
    </ligand>
</feature>
<evidence type="ECO:0000256" key="14">
    <source>
        <dbReference type="ARBA" id="ARBA00072322"/>
    </source>
</evidence>
<comment type="similarity">
    <text evidence="2">Belongs to the peroxidase family. Ascorbate peroxidase subfamily.</text>
</comment>
<gene>
    <name evidence="22" type="ORF">ZIOFF_067860</name>
</gene>
<evidence type="ECO:0000256" key="18">
    <source>
        <dbReference type="PIRSR" id="PIRSR600823-4"/>
    </source>
</evidence>
<comment type="cofactor">
    <cofactor evidence="17">
        <name>heme b</name>
        <dbReference type="ChEBI" id="CHEBI:60344"/>
    </cofactor>
    <text evidence="17">Binds 1 heme b (iron(II)-protoporphyrin IX) group per subunit.</text>
</comment>
<comment type="caution">
    <text evidence="22">The sequence shown here is derived from an EMBL/GenBank/DDBJ whole genome shotgun (WGS) entry which is preliminary data.</text>
</comment>
<feature type="binding site" evidence="17">
    <location>
        <position position="585"/>
    </location>
    <ligand>
        <name>Ca(2+)</name>
        <dbReference type="ChEBI" id="CHEBI:29108"/>
        <label>2</label>
    </ligand>
</feature>
<keyword evidence="23" id="KW-1185">Reference proteome</keyword>
<evidence type="ECO:0000313" key="23">
    <source>
        <dbReference type="Proteomes" id="UP000734854"/>
    </source>
</evidence>
<dbReference type="GO" id="GO:0006979">
    <property type="term" value="P:response to oxidative stress"/>
    <property type="evidence" value="ECO:0007669"/>
    <property type="project" value="InterPro"/>
</dbReference>
<evidence type="ECO:0000256" key="15">
    <source>
        <dbReference type="PIRSR" id="PIRSR600823-1"/>
    </source>
</evidence>
<comment type="cofactor">
    <cofactor evidence="17">
        <name>Ca(2+)</name>
        <dbReference type="ChEBI" id="CHEBI:29108"/>
    </cofactor>
    <text evidence="17">Binds 2 calcium ions per subunit.</text>
</comment>
<keyword evidence="10 19" id="KW-1015">Disulfide bond</keyword>
<evidence type="ECO:0000256" key="13">
    <source>
        <dbReference type="ARBA" id="ARBA00023324"/>
    </source>
</evidence>
<dbReference type="GO" id="GO:0046872">
    <property type="term" value="F:metal ion binding"/>
    <property type="evidence" value="ECO:0007669"/>
    <property type="project" value="UniProtKB-KW"/>
</dbReference>
<evidence type="ECO:0000256" key="3">
    <source>
        <dbReference type="ARBA" id="ARBA00012313"/>
    </source>
</evidence>
<comment type="catalytic activity">
    <reaction evidence="1">
        <text>2 a phenolic donor + H2O2 = 2 a phenolic radical donor + 2 H2O</text>
        <dbReference type="Rhea" id="RHEA:56136"/>
        <dbReference type="ChEBI" id="CHEBI:15377"/>
        <dbReference type="ChEBI" id="CHEBI:16240"/>
        <dbReference type="ChEBI" id="CHEBI:139520"/>
        <dbReference type="ChEBI" id="CHEBI:139521"/>
        <dbReference type="EC" id="1.11.1.7"/>
    </reaction>
</comment>
<feature type="binding site" description="axial binding residue" evidence="17">
    <location>
        <position position="526"/>
    </location>
    <ligand>
        <name>heme b</name>
        <dbReference type="ChEBI" id="CHEBI:60344"/>
    </ligand>
    <ligandPart>
        <name>Fe</name>
        <dbReference type="ChEBI" id="CHEBI:18248"/>
    </ligandPart>
</feature>
<dbReference type="FunFam" id="1.10.420.10:FF:000001">
    <property type="entry name" value="Peroxidase"/>
    <property type="match status" value="1"/>
</dbReference>
<dbReference type="InterPro" id="IPR033905">
    <property type="entry name" value="Secretory_peroxidase"/>
</dbReference>
<organism evidence="22 23">
    <name type="scientific">Zingiber officinale</name>
    <name type="common">Ginger</name>
    <name type="synonym">Amomum zingiber</name>
    <dbReference type="NCBI Taxonomy" id="94328"/>
    <lineage>
        <taxon>Eukaryota</taxon>
        <taxon>Viridiplantae</taxon>
        <taxon>Streptophyta</taxon>
        <taxon>Embryophyta</taxon>
        <taxon>Tracheophyta</taxon>
        <taxon>Spermatophyta</taxon>
        <taxon>Magnoliopsida</taxon>
        <taxon>Liliopsida</taxon>
        <taxon>Zingiberales</taxon>
        <taxon>Zingiberaceae</taxon>
        <taxon>Zingiber</taxon>
    </lineage>
</organism>
<dbReference type="PROSITE" id="PS00436">
    <property type="entry name" value="PEROXIDASE_2"/>
    <property type="match status" value="1"/>
</dbReference>
<keyword evidence="13" id="KW-0376">Hydrogen peroxide</keyword>
<feature type="disulfide bond" evidence="19">
    <location>
        <begin position="358"/>
        <end position="437"/>
    </location>
</feature>
<keyword evidence="4" id="KW-0575">Peroxidase</keyword>
<feature type="binding site" evidence="17">
    <location>
        <position position="390"/>
    </location>
    <ligand>
        <name>Ca(2+)</name>
        <dbReference type="ChEBI" id="CHEBI:29108"/>
        <label>1</label>
    </ligand>
</feature>